<feature type="compositionally biased region" description="Basic and acidic residues" evidence="1">
    <location>
        <begin position="15"/>
        <end position="24"/>
    </location>
</feature>
<evidence type="ECO:0000313" key="3">
    <source>
        <dbReference type="Ensembl" id="ENSRBIP00000027734.1"/>
    </source>
</evidence>
<feature type="region of interest" description="Disordered" evidence="1">
    <location>
        <begin position="156"/>
        <end position="176"/>
    </location>
</feature>
<reference evidence="3 4" key="1">
    <citation type="submission" date="2016-06" db="EMBL/GenBank/DDBJ databases">
        <title>Genome of Rhinopithecus bieti.</title>
        <authorList>
            <person name="Wu"/>
            <person name="C.-I. and Zhang"/>
            <person name="Y."/>
        </authorList>
    </citation>
    <scope>NUCLEOTIDE SEQUENCE</scope>
</reference>
<reference evidence="3" key="2">
    <citation type="submission" date="2025-08" db="UniProtKB">
        <authorList>
            <consortium name="Ensembl"/>
        </authorList>
    </citation>
    <scope>IDENTIFICATION</scope>
</reference>
<feature type="compositionally biased region" description="Polar residues" evidence="1">
    <location>
        <begin position="161"/>
        <end position="176"/>
    </location>
</feature>
<sequence>MGMSEEMDNVTAEEITDKHLQKDLDAEENQNVVKTMRGKVREKFISVVFQINKGEKSSMEQLIDSKIYRRSKLSPQTEVSLDESLSFFILSGEEGSALGKSSEQRPVKDSYPKCFSLGVNLQNVAESEDEEFMKEFILTDLLKVKAADYEDDQEQIKKQKANTFVPSSSPGNILFQ</sequence>
<dbReference type="GeneTree" id="ENSGT00940000156590"/>
<dbReference type="Proteomes" id="UP000233180">
    <property type="component" value="Unassembled WGS sequence"/>
</dbReference>
<feature type="domain" description="DUF5523" evidence="2">
    <location>
        <begin position="12"/>
        <end position="170"/>
    </location>
</feature>
<dbReference type="Pfam" id="PF17661">
    <property type="entry name" value="DUF5523"/>
    <property type="match status" value="1"/>
</dbReference>
<dbReference type="Ensembl" id="ENSRBIT00000051669.1">
    <property type="protein sequence ID" value="ENSRBIP00000027734.1"/>
    <property type="gene ID" value="ENSRBIG00000037738.1"/>
</dbReference>
<evidence type="ECO:0000256" key="1">
    <source>
        <dbReference type="SAM" id="MobiDB-lite"/>
    </source>
</evidence>
<protein>
    <submittedName>
        <fullName evidence="3">Coiled-coil and C2 domain containing 2B</fullName>
    </submittedName>
</protein>
<name>A0A2K6LW48_RHIBE</name>
<keyword evidence="4" id="KW-1185">Reference proteome</keyword>
<feature type="region of interest" description="Disordered" evidence="1">
    <location>
        <begin position="1"/>
        <end position="26"/>
    </location>
</feature>
<evidence type="ECO:0000259" key="2">
    <source>
        <dbReference type="Pfam" id="PF17661"/>
    </source>
</evidence>
<evidence type="ECO:0000313" key="4">
    <source>
        <dbReference type="Proteomes" id="UP000233180"/>
    </source>
</evidence>
<accession>A0A2K6LW48</accession>
<organism evidence="3 4">
    <name type="scientific">Rhinopithecus bieti</name>
    <name type="common">Black snub-nosed monkey</name>
    <name type="synonym">Pygathrix bieti</name>
    <dbReference type="NCBI Taxonomy" id="61621"/>
    <lineage>
        <taxon>Eukaryota</taxon>
        <taxon>Metazoa</taxon>
        <taxon>Chordata</taxon>
        <taxon>Craniata</taxon>
        <taxon>Vertebrata</taxon>
        <taxon>Euteleostomi</taxon>
        <taxon>Mammalia</taxon>
        <taxon>Eutheria</taxon>
        <taxon>Euarchontoglires</taxon>
        <taxon>Primates</taxon>
        <taxon>Haplorrhini</taxon>
        <taxon>Catarrhini</taxon>
        <taxon>Cercopithecidae</taxon>
        <taxon>Colobinae</taxon>
        <taxon>Rhinopithecus</taxon>
    </lineage>
</organism>
<reference evidence="3" key="3">
    <citation type="submission" date="2025-09" db="UniProtKB">
        <authorList>
            <consortium name="Ensembl"/>
        </authorList>
    </citation>
    <scope>IDENTIFICATION</scope>
</reference>
<proteinExistence type="predicted"/>
<dbReference type="AlphaFoldDB" id="A0A2K6LW48"/>
<gene>
    <name evidence="3" type="primary">CC2D2B</name>
</gene>
<dbReference type="InterPro" id="IPR041510">
    <property type="entry name" value="DUF5523"/>
</dbReference>